<comment type="caution">
    <text evidence="5">The sequence shown here is derived from an EMBL/GenBank/DDBJ whole genome shotgun (WGS) entry which is preliminary data.</text>
</comment>
<dbReference type="eggNOG" id="COG0366">
    <property type="taxonomic scope" value="Bacteria"/>
</dbReference>
<accession>V2Y619</accession>
<dbReference type="OrthoDB" id="9805159at2"/>
<reference evidence="5 6" key="1">
    <citation type="submission" date="2013-06" db="EMBL/GenBank/DDBJ databases">
        <authorList>
            <person name="Weinstock G."/>
            <person name="Sodergren E."/>
            <person name="Clifton S."/>
            <person name="Fulton L."/>
            <person name="Fulton B."/>
            <person name="Courtney L."/>
            <person name="Fronick C."/>
            <person name="Harrison M."/>
            <person name="Strong C."/>
            <person name="Farmer C."/>
            <person name="Delahaunty K."/>
            <person name="Markovic C."/>
            <person name="Hall O."/>
            <person name="Minx P."/>
            <person name="Tomlinson C."/>
            <person name="Mitreva M."/>
            <person name="Nelson J."/>
            <person name="Hou S."/>
            <person name="Wollam A."/>
            <person name="Pepin K.H."/>
            <person name="Johnson M."/>
            <person name="Bhonagiri V."/>
            <person name="Nash W.E."/>
            <person name="Warren W."/>
            <person name="Chinwalla A."/>
            <person name="Mardis E.R."/>
            <person name="Wilson R.K."/>
        </authorList>
    </citation>
    <scope>NUCLEOTIDE SEQUENCE [LARGE SCALE GENOMIC DNA]</scope>
    <source>
        <strain evidence="5 6">ATCC 51271</strain>
    </source>
</reference>
<dbReference type="InterPro" id="IPR004185">
    <property type="entry name" value="Glyco_hydro_13_lg-like_dom"/>
</dbReference>
<dbReference type="PANTHER" id="PTHR10357">
    <property type="entry name" value="ALPHA-AMYLASE FAMILY MEMBER"/>
    <property type="match status" value="1"/>
</dbReference>
<dbReference type="Gene3D" id="2.60.40.10">
    <property type="entry name" value="Immunoglobulins"/>
    <property type="match status" value="1"/>
</dbReference>
<evidence type="ECO:0000256" key="3">
    <source>
        <dbReference type="ARBA" id="ARBA00023295"/>
    </source>
</evidence>
<proteinExistence type="inferred from homology"/>
<dbReference type="InterPro" id="IPR013783">
    <property type="entry name" value="Ig-like_fold"/>
</dbReference>
<dbReference type="AlphaFoldDB" id="V2Y619"/>
<evidence type="ECO:0000256" key="2">
    <source>
        <dbReference type="ARBA" id="ARBA00022801"/>
    </source>
</evidence>
<dbReference type="Gene3D" id="3.20.20.80">
    <property type="entry name" value="Glycosidases"/>
    <property type="match status" value="1"/>
</dbReference>
<dbReference type="SUPFAM" id="SSF81296">
    <property type="entry name" value="E set domains"/>
    <property type="match status" value="1"/>
</dbReference>
<comment type="similarity">
    <text evidence="1">Belongs to the glycosyl hydrolase 13 family.</text>
</comment>
<dbReference type="GO" id="GO:0004553">
    <property type="term" value="F:hydrolase activity, hydrolyzing O-glycosyl compounds"/>
    <property type="evidence" value="ECO:0007669"/>
    <property type="project" value="InterPro"/>
</dbReference>
<evidence type="ECO:0000313" key="6">
    <source>
        <dbReference type="Proteomes" id="UP000018227"/>
    </source>
</evidence>
<feature type="domain" description="Glycosyl hydrolase family 13 catalytic" evidence="4">
    <location>
        <begin position="138"/>
        <end position="498"/>
    </location>
</feature>
<dbReference type="Pfam" id="PF02903">
    <property type="entry name" value="Alpha-amylase_N"/>
    <property type="match status" value="1"/>
</dbReference>
<dbReference type="Gene3D" id="3.90.400.10">
    <property type="entry name" value="Oligo-1,6-glucosidase, Domain 2"/>
    <property type="match status" value="1"/>
</dbReference>
<organism evidence="5 6">
    <name type="scientific">Catonella morbi ATCC 51271</name>
    <dbReference type="NCBI Taxonomy" id="592026"/>
    <lineage>
        <taxon>Bacteria</taxon>
        <taxon>Bacillati</taxon>
        <taxon>Bacillota</taxon>
        <taxon>Clostridia</taxon>
        <taxon>Lachnospirales</taxon>
        <taxon>Lachnospiraceae</taxon>
        <taxon>Catonella</taxon>
    </lineage>
</organism>
<dbReference type="Pfam" id="PF00128">
    <property type="entry name" value="Alpha-amylase"/>
    <property type="match status" value="1"/>
</dbReference>
<dbReference type="GO" id="GO:0005975">
    <property type="term" value="P:carbohydrate metabolic process"/>
    <property type="evidence" value="ECO:0007669"/>
    <property type="project" value="InterPro"/>
</dbReference>
<keyword evidence="6" id="KW-1185">Reference proteome</keyword>
<dbReference type="SUPFAM" id="SSF51445">
    <property type="entry name" value="(Trans)glycosidases"/>
    <property type="match status" value="1"/>
</dbReference>
<evidence type="ECO:0000259" key="4">
    <source>
        <dbReference type="SMART" id="SM00642"/>
    </source>
</evidence>
<dbReference type="STRING" id="592026.GCWU0000282_001979"/>
<dbReference type="InterPro" id="IPR006047">
    <property type="entry name" value="GH13_cat_dom"/>
</dbReference>
<dbReference type="RefSeq" id="WP_023354848.1">
    <property type="nucleotide sequence ID" value="NZ_KI535368.1"/>
</dbReference>
<dbReference type="EMBL" id="ACIL03000013">
    <property type="protein sequence ID" value="ESL03106.1"/>
    <property type="molecule type" value="Genomic_DNA"/>
</dbReference>
<dbReference type="PANTHER" id="PTHR10357:SF210">
    <property type="entry name" value="MALTODEXTRIN GLUCOSIDASE"/>
    <property type="match status" value="1"/>
</dbReference>
<evidence type="ECO:0000313" key="5">
    <source>
        <dbReference type="EMBL" id="ESL03106.1"/>
    </source>
</evidence>
<dbReference type="SMART" id="SM00642">
    <property type="entry name" value="Aamy"/>
    <property type="match status" value="1"/>
</dbReference>
<dbReference type="InterPro" id="IPR014756">
    <property type="entry name" value="Ig_E-set"/>
</dbReference>
<gene>
    <name evidence="5" type="ORF">GCWU0000282_001979</name>
</gene>
<evidence type="ECO:0000256" key="1">
    <source>
        <dbReference type="ARBA" id="ARBA00008061"/>
    </source>
</evidence>
<sequence>MICRETIVHIPLSEYAFINSETSITIRIRTGKDNLKRCTLYYGDRVYPTDPIIFTPVEMYKVASDLYFDFYEVTFESPYTRVCYYFDIEDDEEQIYLYSNIFSKELPEERSEFYQYPFMRREEINTVPEWLKHAVVYNIFPDSFASGKRNIEGNPDEIPWESKILLHSRLGGNIRGIIENLDYIAELGFNCLYLNPVFVAAEYHKYDLLDYYHISPNLGTDKDFEELVEAIHNKGMHIIIDGVFNHCSWYFFAFDDVVKNGVRSRYKDWFYDLEFPVIRPENPNEKPNYSCFAYERKMPKLNSSNAEVREYFVEVGRYWIEKFHVDGWRLDVANEVDRDFWRAYKRATREANPESVMIGEIWESAESWLRGDMFDSTMNYDFRKNCRDFFGTEKINAKEFAGRITDMMYRYPTGILHGQLNLLDSHDVSRFMSYCKGDIRRFRLAEVFLFTSPGVPSVFYGDELGMDGNSEFTLRGPMPWNNPISDEREFLQKLIDLRKENETFVTGSFKEVFSDENGLYIYERSLKGKTITVAINARNLKVALNMVSVDNVLISAEYSDKILGPFGYVIWM</sequence>
<dbReference type="InterPro" id="IPR017853">
    <property type="entry name" value="GH"/>
</dbReference>
<protein>
    <submittedName>
        <fullName evidence="5">Alpha amylase, catalytic domain protein</fullName>
    </submittedName>
</protein>
<dbReference type="CDD" id="cd11338">
    <property type="entry name" value="AmyAc_CMD"/>
    <property type="match status" value="1"/>
</dbReference>
<keyword evidence="3" id="KW-0326">Glycosidase</keyword>
<dbReference type="CDD" id="cd02857">
    <property type="entry name" value="E_set_CDase_PDE_N"/>
    <property type="match status" value="1"/>
</dbReference>
<dbReference type="InterPro" id="IPR045857">
    <property type="entry name" value="O16G_dom_2"/>
</dbReference>
<name>V2Y619_9FIRM</name>
<dbReference type="HOGENOM" id="CLU_006462_6_2_9"/>
<keyword evidence="2" id="KW-0378">Hydrolase</keyword>
<dbReference type="Proteomes" id="UP000018227">
    <property type="component" value="Unassembled WGS sequence"/>
</dbReference>